<accession>A0ACB8FEN0</accession>
<name>A0ACB8FEN0_9SAUR</name>
<gene>
    <name evidence="1" type="ORF">K3G42_001091</name>
</gene>
<evidence type="ECO:0000313" key="2">
    <source>
        <dbReference type="Proteomes" id="UP000827872"/>
    </source>
</evidence>
<dbReference type="Proteomes" id="UP000827872">
    <property type="component" value="Linkage Group LG04"/>
</dbReference>
<keyword evidence="2" id="KW-1185">Reference proteome</keyword>
<proteinExistence type="predicted"/>
<dbReference type="EMBL" id="CM037617">
    <property type="protein sequence ID" value="KAH8003975.1"/>
    <property type="molecule type" value="Genomic_DNA"/>
</dbReference>
<comment type="caution">
    <text evidence="1">The sequence shown here is derived from an EMBL/GenBank/DDBJ whole genome shotgun (WGS) entry which is preliminary data.</text>
</comment>
<sequence>MQRKPREETTLAKAKLPTTVEDMEKAIKQHKDFMMTMGLHLQKTTTALKAGESLIRQGNIYANHVKEKMESLQAKSQQNLQTAQEWMERLQAHLTLQHFLQSCQELDGWAAEKEAMLMAGDETLQTRAPKRWLRHRAFMAELAHNKEWLRRIQKCRCRSG</sequence>
<protein>
    <submittedName>
        <fullName evidence="1">Uncharacterized protein</fullName>
    </submittedName>
</protein>
<organism evidence="1 2">
    <name type="scientific">Sphaerodactylus townsendi</name>
    <dbReference type="NCBI Taxonomy" id="933632"/>
    <lineage>
        <taxon>Eukaryota</taxon>
        <taxon>Metazoa</taxon>
        <taxon>Chordata</taxon>
        <taxon>Craniata</taxon>
        <taxon>Vertebrata</taxon>
        <taxon>Euteleostomi</taxon>
        <taxon>Lepidosauria</taxon>
        <taxon>Squamata</taxon>
        <taxon>Bifurcata</taxon>
        <taxon>Gekkota</taxon>
        <taxon>Sphaerodactylidae</taxon>
        <taxon>Sphaerodactylus</taxon>
    </lineage>
</organism>
<evidence type="ECO:0000313" key="1">
    <source>
        <dbReference type="EMBL" id="KAH8003975.1"/>
    </source>
</evidence>
<reference evidence="1" key="1">
    <citation type="submission" date="2021-08" db="EMBL/GenBank/DDBJ databases">
        <title>The first chromosome-level gecko genome reveals the dynamic sex chromosomes of Neotropical dwarf geckos (Sphaerodactylidae: Sphaerodactylus).</title>
        <authorList>
            <person name="Pinto B.J."/>
            <person name="Keating S.E."/>
            <person name="Gamble T."/>
        </authorList>
    </citation>
    <scope>NUCLEOTIDE SEQUENCE</scope>
    <source>
        <strain evidence="1">TG3544</strain>
    </source>
</reference>